<comment type="similarity">
    <text evidence="2 17">Belongs to the MCU (TC 1.A.77) family.</text>
</comment>
<evidence type="ECO:0000256" key="1">
    <source>
        <dbReference type="ARBA" id="ARBA00004448"/>
    </source>
</evidence>
<keyword evidence="11 17" id="KW-0496">Mitochondrion</keyword>
<dbReference type="Proteomes" id="UP000019484">
    <property type="component" value="Unassembled WGS sequence"/>
</dbReference>
<dbReference type="Pfam" id="PF04678">
    <property type="entry name" value="MCU"/>
    <property type="match status" value="1"/>
</dbReference>
<evidence type="ECO:0000256" key="2">
    <source>
        <dbReference type="ARBA" id="ARBA00005653"/>
    </source>
</evidence>
<evidence type="ECO:0000256" key="10">
    <source>
        <dbReference type="ARBA" id="ARBA00023065"/>
    </source>
</evidence>
<evidence type="ECO:0000259" key="19">
    <source>
        <dbReference type="Pfam" id="PF04678"/>
    </source>
</evidence>
<evidence type="ECO:0000256" key="6">
    <source>
        <dbReference type="ARBA" id="ARBA00022692"/>
    </source>
</evidence>
<evidence type="ECO:0000256" key="7">
    <source>
        <dbReference type="ARBA" id="ARBA00022792"/>
    </source>
</evidence>
<dbReference type="GO" id="GO:0036444">
    <property type="term" value="P:calcium import into the mitochondrion"/>
    <property type="evidence" value="ECO:0007669"/>
    <property type="project" value="TreeGrafter"/>
</dbReference>
<evidence type="ECO:0000256" key="14">
    <source>
        <dbReference type="ARBA" id="ARBA00036634"/>
    </source>
</evidence>
<feature type="domain" description="Calcium uniporter protein C-terminal" evidence="19">
    <location>
        <begin position="295"/>
        <end position="414"/>
    </location>
</feature>
<dbReference type="InterPro" id="IPR039055">
    <property type="entry name" value="MCU_fam"/>
</dbReference>
<protein>
    <recommendedName>
        <fullName evidence="17">Calcium uniporter protein</fullName>
    </recommendedName>
</protein>
<keyword evidence="21" id="KW-1185">Reference proteome</keyword>
<feature type="region of interest" description="Disordered" evidence="18">
    <location>
        <begin position="439"/>
        <end position="475"/>
    </location>
</feature>
<evidence type="ECO:0000256" key="12">
    <source>
        <dbReference type="ARBA" id="ARBA00023136"/>
    </source>
</evidence>
<comment type="subunit">
    <text evidence="15">Homotetramer, assembles in a dimer or dimers configuration with two interfaces.</text>
</comment>
<feature type="region of interest" description="Disordered" evidence="18">
    <location>
        <begin position="95"/>
        <end position="124"/>
    </location>
</feature>
<evidence type="ECO:0000256" key="16">
    <source>
        <dbReference type="ARBA" id="ARBA00045938"/>
    </source>
</evidence>
<dbReference type="eggNOG" id="KOG2966">
    <property type="taxonomic scope" value="Eukaryota"/>
</dbReference>
<evidence type="ECO:0000256" key="17">
    <source>
        <dbReference type="RuleBase" id="RU367035"/>
    </source>
</evidence>
<evidence type="ECO:0000256" key="4">
    <source>
        <dbReference type="ARBA" id="ARBA00022568"/>
    </source>
</evidence>
<dbReference type="HOGENOM" id="CLU_035826_1_1_1"/>
<evidence type="ECO:0000256" key="11">
    <source>
        <dbReference type="ARBA" id="ARBA00023128"/>
    </source>
</evidence>
<feature type="transmembrane region" description="Helical" evidence="17">
    <location>
        <begin position="328"/>
        <end position="348"/>
    </location>
</feature>
<comment type="function">
    <text evidence="17">Mitochondrial inner membrane calcium uniporter that mediates calcium uptake into mitochondria. Mitochondrial calcium homeostasis plays key roles in cellular physiology and regulates cell bioenergetics, cytoplasmic calcium signals and activation of cell death pathways.</text>
</comment>
<dbReference type="GO" id="GO:0015292">
    <property type="term" value="F:uniporter activity"/>
    <property type="evidence" value="ECO:0007669"/>
    <property type="project" value="UniProtKB-UniRule"/>
</dbReference>
<dbReference type="GO" id="GO:0005262">
    <property type="term" value="F:calcium channel activity"/>
    <property type="evidence" value="ECO:0007669"/>
    <property type="project" value="UniProtKB-UniRule"/>
</dbReference>
<keyword evidence="8 17" id="KW-0106">Calcium</keyword>
<evidence type="ECO:0000256" key="8">
    <source>
        <dbReference type="ARBA" id="ARBA00022837"/>
    </source>
</evidence>
<evidence type="ECO:0000256" key="15">
    <source>
        <dbReference type="ARBA" id="ARBA00044966"/>
    </source>
</evidence>
<dbReference type="EMBL" id="AMWN01000002">
    <property type="protein sequence ID" value="EXJ94650.1"/>
    <property type="molecule type" value="Genomic_DNA"/>
</dbReference>
<keyword evidence="9 17" id="KW-1133">Transmembrane helix</keyword>
<keyword evidence="5 17" id="KW-0107">Calcium channel</keyword>
<evidence type="ECO:0000256" key="18">
    <source>
        <dbReference type="SAM" id="MobiDB-lite"/>
    </source>
</evidence>
<keyword evidence="12 17" id="KW-0472">Membrane</keyword>
<keyword evidence="6 17" id="KW-0812">Transmembrane</keyword>
<dbReference type="PANTHER" id="PTHR13462">
    <property type="entry name" value="CALCIUM UNIPORTER PROTEIN, MITOCHONDRIAL"/>
    <property type="match status" value="1"/>
</dbReference>
<dbReference type="GeneID" id="19157943"/>
<keyword evidence="3 17" id="KW-0813">Transport</keyword>
<dbReference type="PANTHER" id="PTHR13462:SF10">
    <property type="entry name" value="CALCIUM UNIPORTER PROTEIN, MITOCHONDRIAL"/>
    <property type="match status" value="1"/>
</dbReference>
<comment type="caution">
    <text evidence="20">The sequence shown here is derived from an EMBL/GenBank/DDBJ whole genome shotgun (WGS) entry which is preliminary data.</text>
</comment>
<gene>
    <name evidence="20" type="ORF">A1O1_03046</name>
</gene>
<dbReference type="AlphaFoldDB" id="W9YY78"/>
<comment type="subcellular location">
    <subcellularLocation>
        <location evidence="1 17">Mitochondrion inner membrane</location>
        <topology evidence="1 17">Multi-pass membrane protein</topology>
    </subcellularLocation>
</comment>
<dbReference type="STRING" id="1182541.W9YY78"/>
<feature type="compositionally biased region" description="Acidic residues" evidence="18">
    <location>
        <begin position="214"/>
        <end position="223"/>
    </location>
</feature>
<sequence length="475" mass="53484">MALRVSSAARQIDTLGHLCRLRQPLSGASSTSFGKQRYLHSIGPGLEYSKRPTLRASTRLPHSFRNISGEQKARDLNQQGIDDALSDFDTAVAQEHEKQDRTPWHRQGAEEPPVRKQRSAGAMTKGKLLTTPSRLLKLVLPLTTVDQNSDRKDVAPLALLIHPQQPLSYLERLIQSELPSITNEKGEGRLPKVGFRAMESKDDEIKGSKKTPEEQDEGLDTSEEPPAGGGVETYSGAGREGTGKDEGEFVRWSLSTEIGDFIRDAARAKEFEVEIEGSPRPIKVAVPSFNDRTFYLRQRLRRVSRQISDLAAIKKECDEAAHKSGQRIAMSGCGLLIGYWYLVYRLTFKTDLGWDVMEPITYLIGLSGLIGGYMWFLYHNREVSYRSALNITVSRRQNRLYEAKGFNVKQWEALIEEANAIRREIKAVAAEYDVDWDETADEHDEEVTKALREDRKNSNGKSKSKSKDEAEDDDD</sequence>
<name>W9YY78_9EURO</name>
<keyword evidence="13 17" id="KW-0407">Ion channel</keyword>
<feature type="compositionally biased region" description="Basic and acidic residues" evidence="18">
    <location>
        <begin position="199"/>
        <end position="213"/>
    </location>
</feature>
<reference evidence="20 21" key="1">
    <citation type="submission" date="2013-03" db="EMBL/GenBank/DDBJ databases">
        <title>The Genome Sequence of Capronia coronata CBS 617.96.</title>
        <authorList>
            <consortium name="The Broad Institute Genomics Platform"/>
            <person name="Cuomo C."/>
            <person name="de Hoog S."/>
            <person name="Gorbushina A."/>
            <person name="Walker B."/>
            <person name="Young S.K."/>
            <person name="Zeng Q."/>
            <person name="Gargeya S."/>
            <person name="Fitzgerald M."/>
            <person name="Haas B."/>
            <person name="Abouelleil A."/>
            <person name="Allen A.W."/>
            <person name="Alvarado L."/>
            <person name="Arachchi H.M."/>
            <person name="Berlin A.M."/>
            <person name="Chapman S.B."/>
            <person name="Gainer-Dewar J."/>
            <person name="Goldberg J."/>
            <person name="Griggs A."/>
            <person name="Gujja S."/>
            <person name="Hansen M."/>
            <person name="Howarth C."/>
            <person name="Imamovic A."/>
            <person name="Ireland A."/>
            <person name="Larimer J."/>
            <person name="McCowan C."/>
            <person name="Murphy C."/>
            <person name="Pearson M."/>
            <person name="Poon T.W."/>
            <person name="Priest M."/>
            <person name="Roberts A."/>
            <person name="Saif S."/>
            <person name="Shea T."/>
            <person name="Sisk P."/>
            <person name="Sykes S."/>
            <person name="Wortman J."/>
            <person name="Nusbaum C."/>
            <person name="Birren B."/>
        </authorList>
    </citation>
    <scope>NUCLEOTIDE SEQUENCE [LARGE SCALE GENOMIC DNA]</scope>
    <source>
        <strain evidence="20 21">CBS 617.96</strain>
    </source>
</reference>
<proteinExistence type="inferred from homology"/>
<organism evidence="20 21">
    <name type="scientific">Capronia coronata CBS 617.96</name>
    <dbReference type="NCBI Taxonomy" id="1182541"/>
    <lineage>
        <taxon>Eukaryota</taxon>
        <taxon>Fungi</taxon>
        <taxon>Dikarya</taxon>
        <taxon>Ascomycota</taxon>
        <taxon>Pezizomycotina</taxon>
        <taxon>Eurotiomycetes</taxon>
        <taxon>Chaetothyriomycetidae</taxon>
        <taxon>Chaetothyriales</taxon>
        <taxon>Herpotrichiellaceae</taxon>
        <taxon>Capronia</taxon>
    </lineage>
</organism>
<dbReference type="GO" id="GO:1990246">
    <property type="term" value="C:uniplex complex"/>
    <property type="evidence" value="ECO:0007669"/>
    <property type="project" value="TreeGrafter"/>
</dbReference>
<evidence type="ECO:0000313" key="20">
    <source>
        <dbReference type="EMBL" id="EXJ94650.1"/>
    </source>
</evidence>
<evidence type="ECO:0000256" key="13">
    <source>
        <dbReference type="ARBA" id="ARBA00023303"/>
    </source>
</evidence>
<feature type="compositionally biased region" description="Basic and acidic residues" evidence="18">
    <location>
        <begin position="446"/>
        <end position="457"/>
    </location>
</feature>
<dbReference type="GO" id="GO:0051560">
    <property type="term" value="P:mitochondrial calcium ion homeostasis"/>
    <property type="evidence" value="ECO:0007669"/>
    <property type="project" value="UniProtKB-UniRule"/>
</dbReference>
<feature type="region of interest" description="Disordered" evidence="18">
    <location>
        <begin position="199"/>
        <end position="246"/>
    </location>
</feature>
<keyword evidence="7 17" id="KW-0999">Mitochondrion inner membrane</keyword>
<accession>W9YY78</accession>
<dbReference type="RefSeq" id="XP_007722144.1">
    <property type="nucleotide sequence ID" value="XM_007723954.1"/>
</dbReference>
<comment type="function">
    <text evidence="16">Highly selective calcium channel localized to the inner mitochondrial membrane, which mediates calcium uptake into the mitochondrial matrix. Mitochondrial calcium homeostasis plays key roles in cellular physiology and regulates ATP production, cytoplasmic calcium signals and activation of cell death pathways. Sufficient to operate as a pore-forming channel without the need of calcium-sensor or auxiliary subunit.</text>
</comment>
<dbReference type="InterPro" id="IPR006769">
    <property type="entry name" value="MCU_C"/>
</dbReference>
<evidence type="ECO:0000256" key="3">
    <source>
        <dbReference type="ARBA" id="ARBA00022448"/>
    </source>
</evidence>
<dbReference type="OrthoDB" id="278338at2759"/>
<evidence type="ECO:0000256" key="5">
    <source>
        <dbReference type="ARBA" id="ARBA00022673"/>
    </source>
</evidence>
<feature type="compositionally biased region" description="Basic and acidic residues" evidence="18">
    <location>
        <begin position="95"/>
        <end position="114"/>
    </location>
</feature>
<feature type="transmembrane region" description="Helical" evidence="17">
    <location>
        <begin position="360"/>
        <end position="378"/>
    </location>
</feature>
<comment type="catalytic activity">
    <reaction evidence="14">
        <text>Ca(2+)(in) = Ca(2+)(out)</text>
        <dbReference type="Rhea" id="RHEA:29671"/>
        <dbReference type="ChEBI" id="CHEBI:29108"/>
    </reaction>
</comment>
<evidence type="ECO:0000256" key="9">
    <source>
        <dbReference type="ARBA" id="ARBA00022989"/>
    </source>
</evidence>
<evidence type="ECO:0000313" key="21">
    <source>
        <dbReference type="Proteomes" id="UP000019484"/>
    </source>
</evidence>
<keyword evidence="10 17" id="KW-0406">Ion transport</keyword>
<keyword evidence="4 17" id="KW-0109">Calcium transport</keyword>